<gene>
    <name evidence="2" type="ORF">AVEN_130043_1</name>
</gene>
<name>A0A4Y2RNI1_ARAVE</name>
<dbReference type="AlphaFoldDB" id="A0A4Y2RNI1"/>
<proteinExistence type="predicted"/>
<dbReference type="EMBL" id="BGPR01017769">
    <property type="protein sequence ID" value="GBN77248.1"/>
    <property type="molecule type" value="Genomic_DNA"/>
</dbReference>
<sequence>MERSGYPRRPRLPKNGLKRKRVVGEKGTPRARRRNSGPQPHGQLYWIHIKNNTSIAQTGAVFKYSNNYGAGHKYNKLRPLAVAKIQLNEIHTTPQGGRRQLITPWYRLRLKAVVQ</sequence>
<feature type="region of interest" description="Disordered" evidence="1">
    <location>
        <begin position="1"/>
        <end position="42"/>
    </location>
</feature>
<organism evidence="2 3">
    <name type="scientific">Araneus ventricosus</name>
    <name type="common">Orbweaver spider</name>
    <name type="synonym">Epeira ventricosa</name>
    <dbReference type="NCBI Taxonomy" id="182803"/>
    <lineage>
        <taxon>Eukaryota</taxon>
        <taxon>Metazoa</taxon>
        <taxon>Ecdysozoa</taxon>
        <taxon>Arthropoda</taxon>
        <taxon>Chelicerata</taxon>
        <taxon>Arachnida</taxon>
        <taxon>Araneae</taxon>
        <taxon>Araneomorphae</taxon>
        <taxon>Entelegynae</taxon>
        <taxon>Araneoidea</taxon>
        <taxon>Araneidae</taxon>
        <taxon>Araneus</taxon>
    </lineage>
</organism>
<evidence type="ECO:0000313" key="2">
    <source>
        <dbReference type="EMBL" id="GBN77248.1"/>
    </source>
</evidence>
<keyword evidence="3" id="KW-1185">Reference proteome</keyword>
<accession>A0A4Y2RNI1</accession>
<evidence type="ECO:0000313" key="3">
    <source>
        <dbReference type="Proteomes" id="UP000499080"/>
    </source>
</evidence>
<evidence type="ECO:0000256" key="1">
    <source>
        <dbReference type="SAM" id="MobiDB-lite"/>
    </source>
</evidence>
<reference evidence="2 3" key="1">
    <citation type="journal article" date="2019" name="Sci. Rep.">
        <title>Orb-weaving spider Araneus ventricosus genome elucidates the spidroin gene catalogue.</title>
        <authorList>
            <person name="Kono N."/>
            <person name="Nakamura H."/>
            <person name="Ohtoshi R."/>
            <person name="Moran D.A.P."/>
            <person name="Shinohara A."/>
            <person name="Yoshida Y."/>
            <person name="Fujiwara M."/>
            <person name="Mori M."/>
            <person name="Tomita M."/>
            <person name="Arakawa K."/>
        </authorList>
    </citation>
    <scope>NUCLEOTIDE SEQUENCE [LARGE SCALE GENOMIC DNA]</scope>
</reference>
<protein>
    <submittedName>
        <fullName evidence="2">Uncharacterized protein</fullName>
    </submittedName>
</protein>
<feature type="compositionally biased region" description="Basic residues" evidence="1">
    <location>
        <begin position="1"/>
        <end position="21"/>
    </location>
</feature>
<dbReference type="Proteomes" id="UP000499080">
    <property type="component" value="Unassembled WGS sequence"/>
</dbReference>
<comment type="caution">
    <text evidence="2">The sequence shown here is derived from an EMBL/GenBank/DDBJ whole genome shotgun (WGS) entry which is preliminary data.</text>
</comment>